<evidence type="ECO:0000313" key="3">
    <source>
        <dbReference type="Proteomes" id="UP000008142"/>
    </source>
</evidence>
<dbReference type="Proteomes" id="UP000008142">
    <property type="component" value="Unassembled WGS sequence"/>
</dbReference>
<keyword evidence="1" id="KW-0812">Transmembrane</keyword>
<keyword evidence="1" id="KW-0472">Membrane</keyword>
<accession>F0UDS8</accession>
<dbReference type="HOGENOM" id="CLU_2359213_0_0_1"/>
<keyword evidence="1" id="KW-1133">Transmembrane helix</keyword>
<name>F0UDS8_AJEC8</name>
<evidence type="ECO:0000256" key="1">
    <source>
        <dbReference type="SAM" id="Phobius"/>
    </source>
</evidence>
<proteinExistence type="predicted"/>
<gene>
    <name evidence="2" type="ORF">HCEG_03716</name>
</gene>
<dbReference type="EMBL" id="DS990638">
    <property type="protein sequence ID" value="EGC44501.1"/>
    <property type="molecule type" value="Genomic_DNA"/>
</dbReference>
<protein>
    <submittedName>
        <fullName evidence="2">Uncharacterized protein</fullName>
    </submittedName>
</protein>
<sequence>MVRQSPYALFYAPSDAGVVGEHVKTTEVVPASWLRGRFGLSLHPGVTIPSRTTVWTVSFSLLITVFILAMKMQRYELADSRESPGTAFKLSQRGSV</sequence>
<dbReference type="AlphaFoldDB" id="F0UDS8"/>
<feature type="transmembrane region" description="Helical" evidence="1">
    <location>
        <begin position="52"/>
        <end position="70"/>
    </location>
</feature>
<reference evidence="3" key="1">
    <citation type="submission" date="2008-07" db="EMBL/GenBank/DDBJ databases">
        <title>Annotation of Ajellomyces capsulatus strain H88.</title>
        <authorList>
            <person name="Champion M."/>
            <person name="Cuomo C."/>
            <person name="Ma L.-J."/>
            <person name="Henn M.R."/>
            <person name="Sil A."/>
            <person name="Goldman B."/>
            <person name="Young S.K."/>
            <person name="Kodira C.D."/>
            <person name="Zeng Q."/>
            <person name="Koehrsen M."/>
            <person name="Alvarado L."/>
            <person name="Berlin A."/>
            <person name="Borenstein D."/>
            <person name="Chen Z."/>
            <person name="Engels R."/>
            <person name="Freedman E."/>
            <person name="Gellesch M."/>
            <person name="Goldberg J."/>
            <person name="Griggs A."/>
            <person name="Gujja S."/>
            <person name="Heiman D."/>
            <person name="Hepburn T."/>
            <person name="Howarth C."/>
            <person name="Jen D."/>
            <person name="Larson L."/>
            <person name="Lewis B."/>
            <person name="Mehta T."/>
            <person name="Park D."/>
            <person name="Pearson M."/>
            <person name="Roberts A."/>
            <person name="Saif S."/>
            <person name="Shea T."/>
            <person name="Shenoy N."/>
            <person name="Sisk P."/>
            <person name="Stolte C."/>
            <person name="Sykes S."/>
            <person name="Walk T."/>
            <person name="White J."/>
            <person name="Yandava C."/>
            <person name="Klein B."/>
            <person name="McEwen J.G."/>
            <person name="Puccia R."/>
            <person name="Goldman G.H."/>
            <person name="Felipe M.S."/>
            <person name="Nino-Vega G."/>
            <person name="San-Blas G."/>
            <person name="Taylor J."/>
            <person name="Mendoza L."/>
            <person name="Galagan J."/>
            <person name="Nusbaum C."/>
            <person name="Birren B."/>
        </authorList>
    </citation>
    <scope>NUCLEOTIDE SEQUENCE [LARGE SCALE GENOMIC DNA]</scope>
    <source>
        <strain evidence="3">H88</strain>
    </source>
</reference>
<organism evidence="3">
    <name type="scientific">Ajellomyces capsulatus (strain H88)</name>
    <name type="common">Darling's disease fungus</name>
    <name type="synonym">Histoplasma capsulatum</name>
    <dbReference type="NCBI Taxonomy" id="544711"/>
    <lineage>
        <taxon>Eukaryota</taxon>
        <taxon>Fungi</taxon>
        <taxon>Dikarya</taxon>
        <taxon>Ascomycota</taxon>
        <taxon>Pezizomycotina</taxon>
        <taxon>Eurotiomycetes</taxon>
        <taxon>Eurotiomycetidae</taxon>
        <taxon>Onygenales</taxon>
        <taxon>Ajellomycetaceae</taxon>
        <taxon>Histoplasma</taxon>
    </lineage>
</organism>
<evidence type="ECO:0000313" key="2">
    <source>
        <dbReference type="EMBL" id="EGC44501.1"/>
    </source>
</evidence>